<keyword evidence="1" id="KW-1133">Transmembrane helix</keyword>
<keyword evidence="1" id="KW-0472">Membrane</keyword>
<sequence>MSATIVVLIFLVAANLVRGDTGGIASLVGLGRPVTWLLTLLMLIVVFVIIGVAQKRRWDGVLIDERNKVSLSRVQIVLWTVLLVSALFTAGLSNVSVGVANPLEIQIPASVWALLGIGSFSFVASSSILGEKQKGADPSRLQTISANLQKSDTLTAPPDSRGQVVTKATPGDARWLDIIRGDTNDADYVDISKVQQLTFTALLLIVYGSSIFNVLKTMTPVSTFPPVDGGFVSLLGLSHAAYLAYKAVPK</sequence>
<evidence type="ECO:0000313" key="3">
    <source>
        <dbReference type="Proteomes" id="UP000886476"/>
    </source>
</evidence>
<reference evidence="2" key="1">
    <citation type="submission" date="2020-05" db="EMBL/GenBank/DDBJ databases">
        <title>Nod-independent and nitrogen-fixing Bradyrhizobium aeschynomene sp. nov. isolated from nodules of Aeschynomene indica.</title>
        <authorList>
            <person name="Zhang Z."/>
        </authorList>
    </citation>
    <scope>NUCLEOTIDE SEQUENCE</scope>
    <source>
        <strain evidence="2">83012</strain>
    </source>
</reference>
<proteinExistence type="predicted"/>
<keyword evidence="1" id="KW-0812">Transmembrane</keyword>
<accession>A0ABX2CJP3</accession>
<evidence type="ECO:0000256" key="1">
    <source>
        <dbReference type="SAM" id="Phobius"/>
    </source>
</evidence>
<name>A0ABX2CJP3_9BRAD</name>
<comment type="caution">
    <text evidence="2">The sequence shown here is derived from an EMBL/GenBank/DDBJ whole genome shotgun (WGS) entry which is preliminary data.</text>
</comment>
<dbReference type="Proteomes" id="UP000886476">
    <property type="component" value="Unassembled WGS sequence"/>
</dbReference>
<gene>
    <name evidence="2" type="ORF">HL667_23465</name>
</gene>
<feature type="transmembrane region" description="Helical" evidence="1">
    <location>
        <begin position="35"/>
        <end position="53"/>
    </location>
</feature>
<organism evidence="2 3">
    <name type="scientific">Bradyrhizobium aeschynomenes</name>
    <dbReference type="NCBI Taxonomy" id="2734909"/>
    <lineage>
        <taxon>Bacteria</taxon>
        <taxon>Pseudomonadati</taxon>
        <taxon>Pseudomonadota</taxon>
        <taxon>Alphaproteobacteria</taxon>
        <taxon>Hyphomicrobiales</taxon>
        <taxon>Nitrobacteraceae</taxon>
        <taxon>Bradyrhizobium</taxon>
    </lineage>
</organism>
<feature type="transmembrane region" description="Helical" evidence="1">
    <location>
        <begin position="109"/>
        <end position="130"/>
    </location>
</feature>
<dbReference type="RefSeq" id="WP_172113044.1">
    <property type="nucleotide sequence ID" value="NZ_JABFDN010000008.1"/>
</dbReference>
<feature type="transmembrane region" description="Helical" evidence="1">
    <location>
        <begin position="74"/>
        <end position="97"/>
    </location>
</feature>
<keyword evidence="3" id="KW-1185">Reference proteome</keyword>
<dbReference type="EMBL" id="JABFDN010000008">
    <property type="protein sequence ID" value="NPU67980.1"/>
    <property type="molecule type" value="Genomic_DNA"/>
</dbReference>
<evidence type="ECO:0000313" key="2">
    <source>
        <dbReference type="EMBL" id="NPU67980.1"/>
    </source>
</evidence>
<protein>
    <submittedName>
        <fullName evidence="2">Uncharacterized protein</fullName>
    </submittedName>
</protein>